<sequence length="288" mass="32644">MSLQPFASELPHGGIQISPDGFKAWSWAHTSKLEHTFPSEATLLASVQKWKNKSKVGFYSLKKHPNVACPTSTYRHSTTWEHWLTSIFPLKRNPTLLLDFYIVDDPPRPMMTPFLNKKVKLYNITNSENKVLLTPKALDPTQTLIPMGDDDNEDVDGLVFPTKMVEENLKEARPTRPHDFRLPDSKQTHQSSTKGVVLHVTVLLATLSLPIKPTTLNEEYLAKHQVASQIFIERDDDTSTKAKETSKMIFARRKEGQGAGSLTHFLTLARAALQWIRQHSPRLGSIFH</sequence>
<dbReference type="AlphaFoldDB" id="A0A803PQG7"/>
<evidence type="ECO:0000313" key="2">
    <source>
        <dbReference type="Proteomes" id="UP000596661"/>
    </source>
</evidence>
<dbReference type="Gramene" id="evm.model.05.453">
    <property type="protein sequence ID" value="cds.evm.model.05.453"/>
    <property type="gene ID" value="evm.TU.05.453"/>
</dbReference>
<reference evidence="1" key="1">
    <citation type="submission" date="2018-11" db="EMBL/GenBank/DDBJ databases">
        <authorList>
            <person name="Grassa J C."/>
        </authorList>
    </citation>
    <scope>NUCLEOTIDE SEQUENCE [LARGE SCALE GENOMIC DNA]</scope>
</reference>
<accession>A0A803PQG7</accession>
<evidence type="ECO:0000313" key="1">
    <source>
        <dbReference type="EnsemblPlants" id="cds.evm.model.05.453"/>
    </source>
</evidence>
<dbReference type="EnsemblPlants" id="evm.model.05.453">
    <property type="protein sequence ID" value="cds.evm.model.05.453"/>
    <property type="gene ID" value="evm.TU.05.453"/>
</dbReference>
<dbReference type="Proteomes" id="UP000596661">
    <property type="component" value="Chromosome 5"/>
</dbReference>
<name>A0A803PQG7_CANSA</name>
<proteinExistence type="predicted"/>
<dbReference type="EMBL" id="UZAU01000425">
    <property type="status" value="NOT_ANNOTATED_CDS"/>
    <property type="molecule type" value="Genomic_DNA"/>
</dbReference>
<protein>
    <submittedName>
        <fullName evidence="1">Uncharacterized protein</fullName>
    </submittedName>
</protein>
<organism evidence="1 2">
    <name type="scientific">Cannabis sativa</name>
    <name type="common">Hemp</name>
    <name type="synonym">Marijuana</name>
    <dbReference type="NCBI Taxonomy" id="3483"/>
    <lineage>
        <taxon>Eukaryota</taxon>
        <taxon>Viridiplantae</taxon>
        <taxon>Streptophyta</taxon>
        <taxon>Embryophyta</taxon>
        <taxon>Tracheophyta</taxon>
        <taxon>Spermatophyta</taxon>
        <taxon>Magnoliopsida</taxon>
        <taxon>eudicotyledons</taxon>
        <taxon>Gunneridae</taxon>
        <taxon>Pentapetalae</taxon>
        <taxon>rosids</taxon>
        <taxon>fabids</taxon>
        <taxon>Rosales</taxon>
        <taxon>Cannabaceae</taxon>
        <taxon>Cannabis</taxon>
    </lineage>
</organism>
<keyword evidence="2" id="KW-1185">Reference proteome</keyword>
<reference evidence="1" key="2">
    <citation type="submission" date="2021-03" db="UniProtKB">
        <authorList>
            <consortium name="EnsemblPlants"/>
        </authorList>
    </citation>
    <scope>IDENTIFICATION</scope>
</reference>